<dbReference type="Pfam" id="PF00651">
    <property type="entry name" value="BTB"/>
    <property type="match status" value="1"/>
</dbReference>
<dbReference type="InterPro" id="IPR011705">
    <property type="entry name" value="BACK"/>
</dbReference>
<dbReference type="PANTHER" id="PTHR46306">
    <property type="entry name" value="BTB/POZ DOMAIN-CONTAINING PROTEIN 9"/>
    <property type="match status" value="1"/>
</dbReference>
<dbReference type="PROSITE" id="PS51886">
    <property type="entry name" value="TLDC"/>
    <property type="match status" value="1"/>
</dbReference>
<dbReference type="OrthoDB" id="25620at2759"/>
<dbReference type="Gene3D" id="3.30.710.10">
    <property type="entry name" value="Potassium Channel Kv1.1, Chain A"/>
    <property type="match status" value="1"/>
</dbReference>
<dbReference type="InterPro" id="IPR011333">
    <property type="entry name" value="SKP1/BTB/POZ_sf"/>
</dbReference>
<dbReference type="SMART" id="SM00584">
    <property type="entry name" value="TLDc"/>
    <property type="match status" value="1"/>
</dbReference>
<sequence>MSLSFHSRLSDNLGTLLEHAEDYDVMIKVGKLKTENKHFRAHSVILRARSEYFRAALSNKWAKKEGSKYVFEKPNIRPIVFEVILRYIYSGNIVLDKLSGKDIVELLVAADELIFEELIYPLQDYLLKNKLVWIQENILYVLNTVIGLSACNQLRFHCISIVCPDPVKFFESREFIELDEATLISLLNRDDLCMEEGKIWDLVLRWGLINTPNLKNLDIVNWGTKEFNALEKTLQRCIPLIRFGQLSIEEFNTKVKPYIRILPSNLRSRVVQHLLSKRQSETIVTIPTTPERAIDSIIITHQQAALIACWIDRKQVTESTSLSEMFPIPYYFRLLFRGSRDGYFAKTFHTQCDGQGATIVVVRVSKSDELIGGYNPIGWSSPRDVEWRGTRDSFIFSLGDGKELSKAKISRIKEDYVNDAIQLHDRLGPSFGFYELKIVDDAARAETSYASGGLKYEHTIRDKWNYFRVDDYEVFQVLKK</sequence>
<dbReference type="InterPro" id="IPR052407">
    <property type="entry name" value="BTB_POZ_domain_cont_9"/>
</dbReference>
<evidence type="ECO:0000259" key="2">
    <source>
        <dbReference type="PROSITE" id="PS51886"/>
    </source>
</evidence>
<dbReference type="InterPro" id="IPR006571">
    <property type="entry name" value="TLDc_dom"/>
</dbReference>
<dbReference type="InterPro" id="IPR000210">
    <property type="entry name" value="BTB/POZ_dom"/>
</dbReference>
<dbReference type="SUPFAM" id="SSF54695">
    <property type="entry name" value="POZ domain"/>
    <property type="match status" value="1"/>
</dbReference>
<gene>
    <name evidence="3" type="ORF">C2G38_1084516</name>
</gene>
<proteinExistence type="predicted"/>
<protein>
    <recommendedName>
        <fullName evidence="5">BTB/POZ domain-containing protein</fullName>
    </recommendedName>
</protein>
<dbReference type="GO" id="GO:0005737">
    <property type="term" value="C:cytoplasm"/>
    <property type="evidence" value="ECO:0007669"/>
    <property type="project" value="TreeGrafter"/>
</dbReference>
<feature type="domain" description="BTB" evidence="1">
    <location>
        <begin position="23"/>
        <end position="97"/>
    </location>
</feature>
<dbReference type="Proteomes" id="UP000266673">
    <property type="component" value="Unassembled WGS sequence"/>
</dbReference>
<dbReference type="PROSITE" id="PS50097">
    <property type="entry name" value="BTB"/>
    <property type="match status" value="1"/>
</dbReference>
<dbReference type="AlphaFoldDB" id="A0A397VJS0"/>
<organism evidence="3 4">
    <name type="scientific">Gigaspora rosea</name>
    <dbReference type="NCBI Taxonomy" id="44941"/>
    <lineage>
        <taxon>Eukaryota</taxon>
        <taxon>Fungi</taxon>
        <taxon>Fungi incertae sedis</taxon>
        <taxon>Mucoromycota</taxon>
        <taxon>Glomeromycotina</taxon>
        <taxon>Glomeromycetes</taxon>
        <taxon>Diversisporales</taxon>
        <taxon>Gigasporaceae</taxon>
        <taxon>Gigaspora</taxon>
    </lineage>
</organism>
<feature type="domain" description="TLDc" evidence="2">
    <location>
        <begin position="297"/>
        <end position="478"/>
    </location>
</feature>
<keyword evidence="4" id="KW-1185">Reference proteome</keyword>
<evidence type="ECO:0000313" key="3">
    <source>
        <dbReference type="EMBL" id="RIB21577.1"/>
    </source>
</evidence>
<dbReference type="EMBL" id="QKWP01000352">
    <property type="protein sequence ID" value="RIB21577.1"/>
    <property type="molecule type" value="Genomic_DNA"/>
</dbReference>
<dbReference type="SMART" id="SM00225">
    <property type="entry name" value="BTB"/>
    <property type="match status" value="1"/>
</dbReference>
<dbReference type="Pfam" id="PF07534">
    <property type="entry name" value="TLD"/>
    <property type="match status" value="1"/>
</dbReference>
<dbReference type="Gene3D" id="1.25.40.420">
    <property type="match status" value="1"/>
</dbReference>
<evidence type="ECO:0000313" key="4">
    <source>
        <dbReference type="Proteomes" id="UP000266673"/>
    </source>
</evidence>
<accession>A0A397VJS0</accession>
<name>A0A397VJS0_9GLOM</name>
<dbReference type="PANTHER" id="PTHR46306:SF1">
    <property type="entry name" value="BTB_POZ DOMAIN-CONTAINING PROTEIN 9"/>
    <property type="match status" value="1"/>
</dbReference>
<comment type="caution">
    <text evidence="3">The sequence shown here is derived from an EMBL/GenBank/DDBJ whole genome shotgun (WGS) entry which is preliminary data.</text>
</comment>
<evidence type="ECO:0008006" key="5">
    <source>
        <dbReference type="Google" id="ProtNLM"/>
    </source>
</evidence>
<reference evidence="3 4" key="1">
    <citation type="submission" date="2018-06" db="EMBL/GenBank/DDBJ databases">
        <title>Comparative genomics reveals the genomic features of Rhizophagus irregularis, R. cerebriforme, R. diaphanum and Gigaspora rosea, and their symbiotic lifestyle signature.</title>
        <authorList>
            <person name="Morin E."/>
            <person name="San Clemente H."/>
            <person name="Chen E.C.H."/>
            <person name="De La Providencia I."/>
            <person name="Hainaut M."/>
            <person name="Kuo A."/>
            <person name="Kohler A."/>
            <person name="Murat C."/>
            <person name="Tang N."/>
            <person name="Roy S."/>
            <person name="Loubradou J."/>
            <person name="Henrissat B."/>
            <person name="Grigoriev I.V."/>
            <person name="Corradi N."/>
            <person name="Roux C."/>
            <person name="Martin F.M."/>
        </authorList>
    </citation>
    <scope>NUCLEOTIDE SEQUENCE [LARGE SCALE GENOMIC DNA]</scope>
    <source>
        <strain evidence="3 4">DAOM 194757</strain>
    </source>
</reference>
<dbReference type="Pfam" id="PF07707">
    <property type="entry name" value="BACK"/>
    <property type="match status" value="1"/>
</dbReference>
<evidence type="ECO:0000259" key="1">
    <source>
        <dbReference type="PROSITE" id="PS50097"/>
    </source>
</evidence>